<protein>
    <submittedName>
        <fullName evidence="1">Uncharacterized protein</fullName>
    </submittedName>
</protein>
<organism evidence="1">
    <name type="scientific">viral metagenome</name>
    <dbReference type="NCBI Taxonomy" id="1070528"/>
    <lineage>
        <taxon>unclassified sequences</taxon>
        <taxon>metagenomes</taxon>
        <taxon>organismal metagenomes</taxon>
    </lineage>
</organism>
<dbReference type="EMBL" id="MN739097">
    <property type="protein sequence ID" value="QHS88461.1"/>
    <property type="molecule type" value="Genomic_DNA"/>
</dbReference>
<sequence>MAYKIITQEFNHVLYTIAYRYLPIFEMGVNVPNYSYYIQTIESKQHDIFDTSVKPPRKITVGDVMELGEDKISAVLQTIMLINQMENEIKHNPSETF</sequence>
<accession>A0A6C0B9S0</accession>
<dbReference type="AlphaFoldDB" id="A0A6C0B9S0"/>
<proteinExistence type="predicted"/>
<evidence type="ECO:0000313" key="1">
    <source>
        <dbReference type="EMBL" id="QHS88461.1"/>
    </source>
</evidence>
<reference evidence="1" key="1">
    <citation type="journal article" date="2020" name="Nature">
        <title>Giant virus diversity and host interactions through global metagenomics.</title>
        <authorList>
            <person name="Schulz F."/>
            <person name="Roux S."/>
            <person name="Paez-Espino D."/>
            <person name="Jungbluth S."/>
            <person name="Walsh D.A."/>
            <person name="Denef V.J."/>
            <person name="McMahon K.D."/>
            <person name="Konstantinidis K.T."/>
            <person name="Eloe-Fadrosh E.A."/>
            <person name="Kyrpides N.C."/>
            <person name="Woyke T."/>
        </authorList>
    </citation>
    <scope>NUCLEOTIDE SEQUENCE</scope>
    <source>
        <strain evidence="1">GVMAG-M-3300010158-55</strain>
    </source>
</reference>
<name>A0A6C0B9S0_9ZZZZ</name>